<dbReference type="Proteomes" id="UP000006728">
    <property type="component" value="Chromosome"/>
</dbReference>
<sequence length="76" mass="7483">MPDAAALAYSAESPARSSPTTPRISSCQTSRSGNTSTTGRPARAPTSVISEAVASSTSWPAALAAQTSGTTGSISP</sequence>
<accession>A4FMU2</accession>
<dbReference type="KEGG" id="sen:SACE_6194"/>
<dbReference type="EMBL" id="AM420293">
    <property type="protein sequence ID" value="CAM05367.1"/>
    <property type="molecule type" value="Genomic_DNA"/>
</dbReference>
<name>A4FMU2_SACEN</name>
<evidence type="ECO:0000313" key="3">
    <source>
        <dbReference type="Proteomes" id="UP000006728"/>
    </source>
</evidence>
<feature type="region of interest" description="Disordered" evidence="1">
    <location>
        <begin position="1"/>
        <end position="76"/>
    </location>
</feature>
<reference evidence="2 3" key="1">
    <citation type="journal article" date="2007" name="Nat. Biotechnol.">
        <title>Complete genome sequence of the erythromycin-producing bacterium Saccharopolyspora erythraea NRRL23338.</title>
        <authorList>
            <person name="Oliynyk M."/>
            <person name="Samborskyy M."/>
            <person name="Lester J.B."/>
            <person name="Mironenko T."/>
            <person name="Scott N."/>
            <person name="Dickens S."/>
            <person name="Haydock S.F."/>
            <person name="Leadlay P.F."/>
        </authorList>
    </citation>
    <scope>NUCLEOTIDE SEQUENCE [LARGE SCALE GENOMIC DNA]</scope>
    <source>
        <strain evidence="3">ATCC 11635 / DSM 40517 / JCM 4748 / NBRC 13426 / NCIMB 8594 / NRRL 2338</strain>
    </source>
</reference>
<feature type="compositionally biased region" description="Low complexity" evidence="1">
    <location>
        <begin position="1"/>
        <end position="15"/>
    </location>
</feature>
<feature type="compositionally biased region" description="Polar residues" evidence="1">
    <location>
        <begin position="16"/>
        <end position="28"/>
    </location>
</feature>
<protein>
    <submittedName>
        <fullName evidence="2">Uncharacterized protein</fullName>
    </submittedName>
</protein>
<keyword evidence="3" id="KW-1185">Reference proteome</keyword>
<evidence type="ECO:0000313" key="2">
    <source>
        <dbReference type="EMBL" id="CAM05367.1"/>
    </source>
</evidence>
<dbReference type="STRING" id="405948.SACE_6194"/>
<feature type="compositionally biased region" description="Low complexity" evidence="1">
    <location>
        <begin position="29"/>
        <end position="40"/>
    </location>
</feature>
<dbReference type="HOGENOM" id="CLU_2652277_0_0_11"/>
<gene>
    <name evidence="2" type="ordered locus">SACE_6194</name>
</gene>
<proteinExistence type="predicted"/>
<evidence type="ECO:0000256" key="1">
    <source>
        <dbReference type="SAM" id="MobiDB-lite"/>
    </source>
</evidence>
<feature type="compositionally biased region" description="Polar residues" evidence="1">
    <location>
        <begin position="47"/>
        <end position="76"/>
    </location>
</feature>
<dbReference type="AlphaFoldDB" id="A4FMU2"/>
<organism evidence="2 3">
    <name type="scientific">Saccharopolyspora erythraea (strain ATCC 11635 / DSM 40517 / JCM 4748 / NBRC 13426 / NCIMB 8594 / NRRL 2338)</name>
    <dbReference type="NCBI Taxonomy" id="405948"/>
    <lineage>
        <taxon>Bacteria</taxon>
        <taxon>Bacillati</taxon>
        <taxon>Actinomycetota</taxon>
        <taxon>Actinomycetes</taxon>
        <taxon>Pseudonocardiales</taxon>
        <taxon>Pseudonocardiaceae</taxon>
        <taxon>Saccharopolyspora</taxon>
    </lineage>
</organism>